<reference evidence="1" key="1">
    <citation type="submission" date="2022-02" db="EMBL/GenBank/DDBJ databases">
        <title>Plant Genome Project.</title>
        <authorList>
            <person name="Zhang R.-G."/>
        </authorList>
    </citation>
    <scope>NUCLEOTIDE SEQUENCE</scope>
    <source>
        <strain evidence="1">AT1</strain>
    </source>
</reference>
<protein>
    <submittedName>
        <fullName evidence="1">Uncharacterized protein</fullName>
    </submittedName>
</protein>
<evidence type="ECO:0000313" key="1">
    <source>
        <dbReference type="EMBL" id="KAI8551219.1"/>
    </source>
</evidence>
<organism evidence="1 2">
    <name type="scientific">Rhododendron molle</name>
    <name type="common">Chinese azalea</name>
    <name type="synonym">Azalea mollis</name>
    <dbReference type="NCBI Taxonomy" id="49168"/>
    <lineage>
        <taxon>Eukaryota</taxon>
        <taxon>Viridiplantae</taxon>
        <taxon>Streptophyta</taxon>
        <taxon>Embryophyta</taxon>
        <taxon>Tracheophyta</taxon>
        <taxon>Spermatophyta</taxon>
        <taxon>Magnoliopsida</taxon>
        <taxon>eudicotyledons</taxon>
        <taxon>Gunneridae</taxon>
        <taxon>Pentapetalae</taxon>
        <taxon>asterids</taxon>
        <taxon>Ericales</taxon>
        <taxon>Ericaceae</taxon>
        <taxon>Ericoideae</taxon>
        <taxon>Rhodoreae</taxon>
        <taxon>Rhododendron</taxon>
    </lineage>
</organism>
<dbReference type="Proteomes" id="UP001062846">
    <property type="component" value="Chromosome 6"/>
</dbReference>
<name>A0ACC0NDQ5_RHOML</name>
<comment type="caution">
    <text evidence="1">The sequence shown here is derived from an EMBL/GenBank/DDBJ whole genome shotgun (WGS) entry which is preliminary data.</text>
</comment>
<dbReference type="EMBL" id="CM046393">
    <property type="protein sequence ID" value="KAI8551219.1"/>
    <property type="molecule type" value="Genomic_DNA"/>
</dbReference>
<accession>A0ACC0NDQ5</accession>
<sequence length="244" mass="28494">MGEVRFPLHQFVRWVLRTLSLTSSQLTVNSYQIITIIIELRRQYNLTFRLEELFRVYLVGINRKNARYYLSCRTRYDTFLIDRLPNSEEWVSIYVSVSENFMLRPGESIDTATMVQLGTGTPADGVVQELRERAIRARVLDGFEFQGTRKIPVQMESDADDLYMCEPPLLFHGKAEVGSRCRWCLKRVRGWCCNSKANDNRDAHVENDQGLEVDADSSFELFCDSEELADEDNYDYDDYVDEYL</sequence>
<evidence type="ECO:0000313" key="2">
    <source>
        <dbReference type="Proteomes" id="UP001062846"/>
    </source>
</evidence>
<keyword evidence="2" id="KW-1185">Reference proteome</keyword>
<gene>
    <name evidence="1" type="ORF">RHMOL_Rhmol06G0167800</name>
</gene>
<proteinExistence type="predicted"/>